<reference evidence="3" key="1">
    <citation type="submission" date="2015-12" db="EMBL/GenBank/DDBJ databases">
        <authorList>
            <person name="Zhang G."/>
            <person name="Stingl U."/>
        </authorList>
    </citation>
    <scope>NUCLEOTIDE SEQUENCE [LARGE SCALE GENOMIC DNA]</scope>
    <source>
        <strain evidence="3">ZGT108</strain>
    </source>
</reference>
<evidence type="ECO:0000259" key="1">
    <source>
        <dbReference type="Pfam" id="PF01869"/>
    </source>
</evidence>
<proteinExistence type="predicted"/>
<keyword evidence="3" id="KW-1185">Reference proteome</keyword>
<dbReference type="Gene3D" id="3.30.420.40">
    <property type="match status" value="2"/>
</dbReference>
<sequence>MTESQNSAVLAVDGGGTRCRVACMIDGVVHSVETGAANVSTDFDGALAQIRSGLDQVSDRIGFLGAKMLGFPAYVGLAGVTDKQIAQRLRDALGLTCARVEDDRPAAVRGALGAQDGLIAHCGTGSFLAIQIHGAMRFAGGWGAVLGDEASAQWVGRRALAEALCAVDGTRIETGLTRKLLGELHGTAGIVRFAGTATPAQFGALAPAVTSAAQTGDTAAVEIMQAGAGYLEGTARRLGWQRGQAICLTGGIAGHYADYLPDDMRSAIRPPLGEPLTGALALAKEVRHEHL</sequence>
<dbReference type="PANTHER" id="PTHR43190">
    <property type="entry name" value="N-ACETYL-D-GLUCOSAMINE KINASE"/>
    <property type="match status" value="1"/>
</dbReference>
<dbReference type="OrthoDB" id="63487at2"/>
<gene>
    <name evidence="2" type="ORF">AVO44_09730</name>
</gene>
<dbReference type="Pfam" id="PF01869">
    <property type="entry name" value="BcrAD_BadFG"/>
    <property type="match status" value="1"/>
</dbReference>
<comment type="caution">
    <text evidence="2">The sequence shown here is derived from an EMBL/GenBank/DDBJ whole genome shotgun (WGS) entry which is preliminary data.</text>
</comment>
<dbReference type="EMBL" id="LQBP01000004">
    <property type="protein sequence ID" value="KUJ79484.1"/>
    <property type="molecule type" value="Genomic_DNA"/>
</dbReference>
<dbReference type="SUPFAM" id="SSF53067">
    <property type="entry name" value="Actin-like ATPase domain"/>
    <property type="match status" value="2"/>
</dbReference>
<evidence type="ECO:0000313" key="3">
    <source>
        <dbReference type="Proteomes" id="UP000053690"/>
    </source>
</evidence>
<dbReference type="InterPro" id="IPR052519">
    <property type="entry name" value="Euk-type_GlcNAc_Kinase"/>
</dbReference>
<dbReference type="InterPro" id="IPR043129">
    <property type="entry name" value="ATPase_NBD"/>
</dbReference>
<evidence type="ECO:0000313" key="2">
    <source>
        <dbReference type="EMBL" id="KUJ79484.1"/>
    </source>
</evidence>
<organism evidence="2 3">
    <name type="scientific">Ruegeria profundi</name>
    <dbReference type="NCBI Taxonomy" id="1685378"/>
    <lineage>
        <taxon>Bacteria</taxon>
        <taxon>Pseudomonadati</taxon>
        <taxon>Pseudomonadota</taxon>
        <taxon>Alphaproteobacteria</taxon>
        <taxon>Rhodobacterales</taxon>
        <taxon>Roseobacteraceae</taxon>
        <taxon>Ruegeria</taxon>
    </lineage>
</organism>
<name>A0A0X3TUU4_9RHOB</name>
<dbReference type="RefSeq" id="WP_068336014.1">
    <property type="nucleotide sequence ID" value="NZ_LQBP01000004.1"/>
</dbReference>
<dbReference type="InterPro" id="IPR002731">
    <property type="entry name" value="ATPase_BadF"/>
</dbReference>
<accession>A0A0X3TUU4</accession>
<dbReference type="PANTHER" id="PTHR43190:SF3">
    <property type="entry name" value="N-ACETYL-D-GLUCOSAMINE KINASE"/>
    <property type="match status" value="1"/>
</dbReference>
<dbReference type="CDD" id="cd24082">
    <property type="entry name" value="ASKHA_NBD_GspK-like"/>
    <property type="match status" value="1"/>
</dbReference>
<dbReference type="AlphaFoldDB" id="A0A0X3TUU4"/>
<dbReference type="STRING" id="1685378.AVO44_09730"/>
<feature type="domain" description="ATPase BadF/BadG/BcrA/BcrD type" evidence="1">
    <location>
        <begin position="12"/>
        <end position="256"/>
    </location>
</feature>
<protein>
    <submittedName>
        <fullName evidence="2">ATPase</fullName>
    </submittedName>
</protein>
<dbReference type="Proteomes" id="UP000053690">
    <property type="component" value="Unassembled WGS sequence"/>
</dbReference>